<evidence type="ECO:0000313" key="2">
    <source>
        <dbReference type="Proteomes" id="UP000215914"/>
    </source>
</evidence>
<dbReference type="Proteomes" id="UP000215914">
    <property type="component" value="Chromosome 15"/>
</dbReference>
<reference evidence="2" key="1">
    <citation type="journal article" date="2017" name="Nature">
        <title>The sunflower genome provides insights into oil metabolism, flowering and Asterid evolution.</title>
        <authorList>
            <person name="Badouin H."/>
            <person name="Gouzy J."/>
            <person name="Grassa C.J."/>
            <person name="Murat F."/>
            <person name="Staton S.E."/>
            <person name="Cottret L."/>
            <person name="Lelandais-Briere C."/>
            <person name="Owens G.L."/>
            <person name="Carrere S."/>
            <person name="Mayjonade B."/>
            <person name="Legrand L."/>
            <person name="Gill N."/>
            <person name="Kane N.C."/>
            <person name="Bowers J.E."/>
            <person name="Hubner S."/>
            <person name="Bellec A."/>
            <person name="Berard A."/>
            <person name="Berges H."/>
            <person name="Blanchet N."/>
            <person name="Boniface M.C."/>
            <person name="Brunel D."/>
            <person name="Catrice O."/>
            <person name="Chaidir N."/>
            <person name="Claudel C."/>
            <person name="Donnadieu C."/>
            <person name="Faraut T."/>
            <person name="Fievet G."/>
            <person name="Helmstetter N."/>
            <person name="King M."/>
            <person name="Knapp S.J."/>
            <person name="Lai Z."/>
            <person name="Le Paslier M.C."/>
            <person name="Lippi Y."/>
            <person name="Lorenzon L."/>
            <person name="Mandel J.R."/>
            <person name="Marage G."/>
            <person name="Marchand G."/>
            <person name="Marquand E."/>
            <person name="Bret-Mestries E."/>
            <person name="Morien E."/>
            <person name="Nambeesan S."/>
            <person name="Nguyen T."/>
            <person name="Pegot-Espagnet P."/>
            <person name="Pouilly N."/>
            <person name="Raftis F."/>
            <person name="Sallet E."/>
            <person name="Schiex T."/>
            <person name="Thomas J."/>
            <person name="Vandecasteele C."/>
            <person name="Vares D."/>
            <person name="Vear F."/>
            <person name="Vautrin S."/>
            <person name="Crespi M."/>
            <person name="Mangin B."/>
            <person name="Burke J.M."/>
            <person name="Salse J."/>
            <person name="Munos S."/>
            <person name="Vincourt P."/>
            <person name="Rieseberg L.H."/>
            <person name="Langlade N.B."/>
        </authorList>
    </citation>
    <scope>NUCLEOTIDE SEQUENCE [LARGE SCALE GENOMIC DNA]</scope>
    <source>
        <strain evidence="2">cv. SF193</strain>
    </source>
</reference>
<name>A0A251SAV0_HELAN</name>
<protein>
    <submittedName>
        <fullName evidence="1">Uncharacterized protein</fullName>
    </submittedName>
</protein>
<accession>A0A251SAV0</accession>
<proteinExistence type="predicted"/>
<dbReference type="AlphaFoldDB" id="A0A251SAV0"/>
<sequence length="113" mass="12591">MNVAVRLTPHHTDIFVTTRDAGKTTMRLAPHLAYSLITSRRRGNFRVTARSDAACTASYALKQVVLTPQCKWHQWQLPPDTPEKVQHVVSPSIIILLHSSAINTNPKPGLRSV</sequence>
<keyword evidence="2" id="KW-1185">Reference proteome</keyword>
<gene>
    <name evidence="1" type="ORF">HannXRQ_Chr15g0472991</name>
</gene>
<dbReference type="InParanoid" id="A0A251SAV0"/>
<evidence type="ECO:0000313" key="1">
    <source>
        <dbReference type="EMBL" id="OTF94520.1"/>
    </source>
</evidence>
<dbReference type="EMBL" id="CM007904">
    <property type="protein sequence ID" value="OTF94520.1"/>
    <property type="molecule type" value="Genomic_DNA"/>
</dbReference>
<organism evidence="1 2">
    <name type="scientific">Helianthus annuus</name>
    <name type="common">Common sunflower</name>
    <dbReference type="NCBI Taxonomy" id="4232"/>
    <lineage>
        <taxon>Eukaryota</taxon>
        <taxon>Viridiplantae</taxon>
        <taxon>Streptophyta</taxon>
        <taxon>Embryophyta</taxon>
        <taxon>Tracheophyta</taxon>
        <taxon>Spermatophyta</taxon>
        <taxon>Magnoliopsida</taxon>
        <taxon>eudicotyledons</taxon>
        <taxon>Gunneridae</taxon>
        <taxon>Pentapetalae</taxon>
        <taxon>asterids</taxon>
        <taxon>campanulids</taxon>
        <taxon>Asterales</taxon>
        <taxon>Asteraceae</taxon>
        <taxon>Asteroideae</taxon>
        <taxon>Heliantheae alliance</taxon>
        <taxon>Heliantheae</taxon>
        <taxon>Helianthus</taxon>
    </lineage>
</organism>